<evidence type="ECO:0000313" key="2">
    <source>
        <dbReference type="EMBL" id="GCD38084.1"/>
    </source>
</evidence>
<reference evidence="2 3" key="1">
    <citation type="submission" date="2018-11" db="EMBL/GenBank/DDBJ databases">
        <title>Whole genome sequence of Streptomyces chrestomyceticus NBRC 13444(T).</title>
        <authorList>
            <person name="Komaki H."/>
            <person name="Tamura T."/>
        </authorList>
    </citation>
    <scope>NUCLEOTIDE SEQUENCE [LARGE SCALE GENOMIC DNA]</scope>
    <source>
        <strain evidence="2 3">NBRC 13444</strain>
    </source>
</reference>
<organism evidence="2 3">
    <name type="scientific">Streptomyces chrestomyceticus JCM 4735</name>
    <dbReference type="NCBI Taxonomy" id="1306181"/>
    <lineage>
        <taxon>Bacteria</taxon>
        <taxon>Bacillati</taxon>
        <taxon>Actinomycetota</taxon>
        <taxon>Actinomycetes</taxon>
        <taxon>Kitasatosporales</taxon>
        <taxon>Streptomycetaceae</taxon>
        <taxon>Streptomyces</taxon>
    </lineage>
</organism>
<sequence length="117" mass="13043">MSGGTPMSTAEAVNEIEGYLLWEAEKDRARTRAREFSARLPWLTRAQQEEVERQYQADQLEFSRAYLRRIAARSGELRAEYEGVYRVLRRRLVTGLLVAAGVLVTGAVTAAVALIGG</sequence>
<evidence type="ECO:0000256" key="1">
    <source>
        <dbReference type="SAM" id="Phobius"/>
    </source>
</evidence>
<dbReference type="AlphaFoldDB" id="A0A7U9KZ65"/>
<protein>
    <recommendedName>
        <fullName evidence="4">Cytochrome C oxidase subunit I</fullName>
    </recommendedName>
</protein>
<dbReference type="Proteomes" id="UP000287830">
    <property type="component" value="Unassembled WGS sequence"/>
</dbReference>
<comment type="caution">
    <text evidence="2">The sequence shown here is derived from an EMBL/GenBank/DDBJ whole genome shotgun (WGS) entry which is preliminary data.</text>
</comment>
<proteinExistence type="predicted"/>
<accession>A0A7U9KZ65</accession>
<dbReference type="EMBL" id="BHZC01000001">
    <property type="protein sequence ID" value="GCD38084.1"/>
    <property type="molecule type" value="Genomic_DNA"/>
</dbReference>
<keyword evidence="1" id="KW-0472">Membrane</keyword>
<keyword evidence="1" id="KW-1133">Transmembrane helix</keyword>
<keyword evidence="1" id="KW-0812">Transmembrane</keyword>
<dbReference type="OrthoDB" id="3855296at2"/>
<name>A0A7U9KZ65_9ACTN</name>
<evidence type="ECO:0008006" key="4">
    <source>
        <dbReference type="Google" id="ProtNLM"/>
    </source>
</evidence>
<dbReference type="GeneID" id="95624654"/>
<feature type="transmembrane region" description="Helical" evidence="1">
    <location>
        <begin position="92"/>
        <end position="115"/>
    </location>
</feature>
<dbReference type="RefSeq" id="WP_125047375.1">
    <property type="nucleotide sequence ID" value="NZ_BHZC01000001.1"/>
</dbReference>
<gene>
    <name evidence="2" type="ORF">OEIGOIKO_05894</name>
</gene>
<evidence type="ECO:0000313" key="3">
    <source>
        <dbReference type="Proteomes" id="UP000287830"/>
    </source>
</evidence>